<feature type="chain" id="PRO_5012204214" evidence="1">
    <location>
        <begin position="16"/>
        <end position="169"/>
    </location>
</feature>
<keyword evidence="3" id="KW-1185">Reference proteome</keyword>
<dbReference type="AlphaFoldDB" id="A0A0D2LH54"/>
<reference evidence="3" key="1">
    <citation type="submission" date="2014-04" db="EMBL/GenBank/DDBJ databases">
        <title>Evolutionary Origins and Diversification of the Mycorrhizal Mutualists.</title>
        <authorList>
            <consortium name="DOE Joint Genome Institute"/>
            <consortium name="Mycorrhizal Genomics Consortium"/>
            <person name="Kohler A."/>
            <person name="Kuo A."/>
            <person name="Nagy L.G."/>
            <person name="Floudas D."/>
            <person name="Copeland A."/>
            <person name="Barry K.W."/>
            <person name="Cichocki N."/>
            <person name="Veneault-Fourrey C."/>
            <person name="LaButti K."/>
            <person name="Lindquist E.A."/>
            <person name="Lipzen A."/>
            <person name="Lundell T."/>
            <person name="Morin E."/>
            <person name="Murat C."/>
            <person name="Riley R."/>
            <person name="Ohm R."/>
            <person name="Sun H."/>
            <person name="Tunlid A."/>
            <person name="Henrissat B."/>
            <person name="Grigoriev I.V."/>
            <person name="Hibbett D.S."/>
            <person name="Martin F."/>
        </authorList>
    </citation>
    <scope>NUCLEOTIDE SEQUENCE [LARGE SCALE GENOMIC DNA]</scope>
    <source>
        <strain evidence="3">FD-334 SS-4</strain>
    </source>
</reference>
<proteinExistence type="predicted"/>
<keyword evidence="1" id="KW-0732">Signal</keyword>
<feature type="signal peptide" evidence="1">
    <location>
        <begin position="1"/>
        <end position="15"/>
    </location>
</feature>
<evidence type="ECO:0000313" key="2">
    <source>
        <dbReference type="EMBL" id="KJA26957.1"/>
    </source>
</evidence>
<evidence type="ECO:0000256" key="1">
    <source>
        <dbReference type="SAM" id="SignalP"/>
    </source>
</evidence>
<sequence length="169" mass="18911">MLILIIHLPLNYTITIITLHTTEYPAEFSAKNGHACFEKILVLRGAAETAVPPQLTEMSLWVNFKGNQNVSASVLGYNTRSEIVADRFSVSTQYGRSEGAWRLDPHYILQWCSIASNLSIKLYSETPADIIFAEFSGLLIVGQFFDLRKIVASRLLPWVIGSPSLMSFE</sequence>
<dbReference type="EMBL" id="KN817526">
    <property type="protein sequence ID" value="KJA26957.1"/>
    <property type="molecule type" value="Genomic_DNA"/>
</dbReference>
<name>A0A0D2LH54_HYPSF</name>
<gene>
    <name evidence="2" type="ORF">HYPSUDRAFT_1038100</name>
</gene>
<organism evidence="2 3">
    <name type="scientific">Hypholoma sublateritium (strain FD-334 SS-4)</name>
    <dbReference type="NCBI Taxonomy" id="945553"/>
    <lineage>
        <taxon>Eukaryota</taxon>
        <taxon>Fungi</taxon>
        <taxon>Dikarya</taxon>
        <taxon>Basidiomycota</taxon>
        <taxon>Agaricomycotina</taxon>
        <taxon>Agaricomycetes</taxon>
        <taxon>Agaricomycetidae</taxon>
        <taxon>Agaricales</taxon>
        <taxon>Agaricineae</taxon>
        <taxon>Strophariaceae</taxon>
        <taxon>Hypholoma</taxon>
    </lineage>
</organism>
<evidence type="ECO:0000313" key="3">
    <source>
        <dbReference type="Proteomes" id="UP000054270"/>
    </source>
</evidence>
<accession>A0A0D2LH54</accession>
<dbReference type="Proteomes" id="UP000054270">
    <property type="component" value="Unassembled WGS sequence"/>
</dbReference>
<protein>
    <submittedName>
        <fullName evidence="2">Uncharacterized protein</fullName>
    </submittedName>
</protein>